<name>A0A1C4FGI8_9ENTR</name>
<reference evidence="2" key="1">
    <citation type="submission" date="2016-08" db="EMBL/GenBank/DDBJ databases">
        <authorList>
            <person name="Varghese N."/>
            <person name="Submissions Spin"/>
        </authorList>
    </citation>
    <scope>NUCLEOTIDE SEQUENCE [LARGE SCALE GENOMIC DNA]</scope>
    <source>
        <strain evidence="2">REICA_142</strain>
    </source>
</reference>
<dbReference type="AlphaFoldDB" id="A0A1C4FGI8"/>
<organism evidence="1 2">
    <name type="scientific">Kosakonia oryziphila</name>
    <dbReference type="NCBI Taxonomy" id="1005667"/>
    <lineage>
        <taxon>Bacteria</taxon>
        <taxon>Pseudomonadati</taxon>
        <taxon>Pseudomonadota</taxon>
        <taxon>Gammaproteobacteria</taxon>
        <taxon>Enterobacterales</taxon>
        <taxon>Enterobacteriaceae</taxon>
        <taxon>Kosakonia</taxon>
    </lineage>
</organism>
<dbReference type="EMBL" id="FMBC01000036">
    <property type="protein sequence ID" value="SCC54733.1"/>
    <property type="molecule type" value="Genomic_DNA"/>
</dbReference>
<evidence type="ECO:0000313" key="1">
    <source>
        <dbReference type="EMBL" id="SCC54733.1"/>
    </source>
</evidence>
<dbReference type="OrthoDB" id="9814331at2"/>
<dbReference type="Proteomes" id="UP000198515">
    <property type="component" value="Unassembled WGS sequence"/>
</dbReference>
<keyword evidence="2" id="KW-1185">Reference proteome</keyword>
<protein>
    <recommendedName>
        <fullName evidence="3">PGAP1-like protein</fullName>
    </recommendedName>
</protein>
<dbReference type="PANTHER" id="PTHR11440">
    <property type="entry name" value="LECITHIN-CHOLESTEROL ACYLTRANSFERASE-RELATED"/>
    <property type="match status" value="1"/>
</dbReference>
<evidence type="ECO:0000313" key="2">
    <source>
        <dbReference type="Proteomes" id="UP000198515"/>
    </source>
</evidence>
<dbReference type="Gene3D" id="3.40.50.1820">
    <property type="entry name" value="alpha/beta hydrolase"/>
    <property type="match status" value="1"/>
</dbReference>
<dbReference type="RefSeq" id="WP_090137146.1">
    <property type="nucleotide sequence ID" value="NZ_FMBC01000036.1"/>
</dbReference>
<accession>A0A1C4FGI8</accession>
<dbReference type="InterPro" id="IPR029058">
    <property type="entry name" value="AB_hydrolase_fold"/>
</dbReference>
<gene>
    <name evidence="1" type="ORF">GA0061070_10362</name>
</gene>
<proteinExistence type="predicted"/>
<evidence type="ECO:0008006" key="3">
    <source>
        <dbReference type="Google" id="ProtNLM"/>
    </source>
</evidence>
<dbReference type="SUPFAM" id="SSF53474">
    <property type="entry name" value="alpha/beta-Hydrolases"/>
    <property type="match status" value="1"/>
</dbReference>
<sequence length="535" mass="59549">MSESSKIINVYPDFDEFGNVGYRLQSYPKGSGMQYQCIVYPERFIPVVFLPGVMGSNLKTKRTSDKLWRLDSAGSALGWLNKGPARRRTLLDPTKVEVDSDGRVDDNLADPGFPSRHARGWGEAGYLSYGEFLPWLQHALEDFDHYETGLRSQLVGMSLGQEKGDTPLDEKEMKLSYKYRFPLHVVGYNWLDSIETSATTLLARIEGIIKDHRSRGIKCEKVILVTHSMGGLVARYCSELAGGKSLILGIAHGVLPAIGAASAYRRMKAGMESSGVEEWIAAQVPGGSGAEMTAVLSQSPGPLQLLPGVEYGMNWLKIQDGEQTYTLPKADPYTEIYAVRGKWWSLCEDKLINPANSAFDKTKLDSDWSAYARLMENIVQPAIEQLKGRYHSHTHAFYGGSIPTYSDLVWQSETPMIDGWINKDRKRSALDSRLIETGGQTHTSRTVATPLQGEGWASGIHQKYSIVPPDSAELGDGTVPLRSSQIPEHYIRSRLRLNVAHEPAYKNKAAQQYTLWAIVKIAQNIQQTSLRYENA</sequence>